<dbReference type="InterPro" id="IPR003660">
    <property type="entry name" value="HAMP_dom"/>
</dbReference>
<dbReference type="InterPro" id="IPR003594">
    <property type="entry name" value="HATPase_dom"/>
</dbReference>
<evidence type="ECO:0000256" key="9">
    <source>
        <dbReference type="ARBA" id="ARBA00022741"/>
    </source>
</evidence>
<dbReference type="GO" id="GO:0005524">
    <property type="term" value="F:ATP binding"/>
    <property type="evidence" value="ECO:0007669"/>
    <property type="project" value="UniProtKB-KW"/>
</dbReference>
<dbReference type="SMART" id="SM00387">
    <property type="entry name" value="HATPase_c"/>
    <property type="match status" value="1"/>
</dbReference>
<accession>A0A1H9ASR0</accession>
<evidence type="ECO:0000256" key="4">
    <source>
        <dbReference type="ARBA" id="ARBA00022475"/>
    </source>
</evidence>
<dbReference type="Pfam" id="PF00512">
    <property type="entry name" value="HisKA"/>
    <property type="match status" value="1"/>
</dbReference>
<keyword evidence="19" id="KW-1185">Reference proteome</keyword>
<evidence type="ECO:0000313" key="18">
    <source>
        <dbReference type="EMBL" id="SEP79804.1"/>
    </source>
</evidence>
<dbReference type="EC" id="2.7.13.3" evidence="3"/>
<evidence type="ECO:0000256" key="7">
    <source>
        <dbReference type="ARBA" id="ARBA00022679"/>
    </source>
</evidence>
<evidence type="ECO:0000256" key="14">
    <source>
        <dbReference type="ARBA" id="ARBA00023136"/>
    </source>
</evidence>
<evidence type="ECO:0000256" key="6">
    <source>
        <dbReference type="ARBA" id="ARBA00022553"/>
    </source>
</evidence>
<evidence type="ECO:0000256" key="5">
    <source>
        <dbReference type="ARBA" id="ARBA00022519"/>
    </source>
</evidence>
<proteinExistence type="predicted"/>
<dbReference type="Proteomes" id="UP000199647">
    <property type="component" value="Unassembled WGS sequence"/>
</dbReference>
<keyword evidence="9" id="KW-0547">Nucleotide-binding</keyword>
<organism evidence="18 19">
    <name type="scientific">Faunimonas pinastri</name>
    <dbReference type="NCBI Taxonomy" id="1855383"/>
    <lineage>
        <taxon>Bacteria</taxon>
        <taxon>Pseudomonadati</taxon>
        <taxon>Pseudomonadota</taxon>
        <taxon>Alphaproteobacteria</taxon>
        <taxon>Hyphomicrobiales</taxon>
        <taxon>Afifellaceae</taxon>
        <taxon>Faunimonas</taxon>
    </lineage>
</organism>
<comment type="subcellular location">
    <subcellularLocation>
        <location evidence="2">Cell inner membrane</location>
        <topology evidence="2">Multi-pass membrane protein</topology>
    </subcellularLocation>
</comment>
<dbReference type="PRINTS" id="PR00344">
    <property type="entry name" value="BCTRLSENSOR"/>
</dbReference>
<evidence type="ECO:0000259" key="16">
    <source>
        <dbReference type="PROSITE" id="PS50109"/>
    </source>
</evidence>
<dbReference type="InterPro" id="IPR003661">
    <property type="entry name" value="HisK_dim/P_dom"/>
</dbReference>
<evidence type="ECO:0000313" key="19">
    <source>
        <dbReference type="Proteomes" id="UP000199647"/>
    </source>
</evidence>
<dbReference type="PROSITE" id="PS50885">
    <property type="entry name" value="HAMP"/>
    <property type="match status" value="1"/>
</dbReference>
<dbReference type="GO" id="GO:0000155">
    <property type="term" value="F:phosphorelay sensor kinase activity"/>
    <property type="evidence" value="ECO:0007669"/>
    <property type="project" value="InterPro"/>
</dbReference>
<dbReference type="Gene3D" id="1.10.287.130">
    <property type="match status" value="1"/>
</dbReference>
<keyword evidence="13" id="KW-0902">Two-component regulatory system</keyword>
<dbReference type="InterPro" id="IPR004358">
    <property type="entry name" value="Sig_transdc_His_kin-like_C"/>
</dbReference>
<feature type="domain" description="HAMP" evidence="17">
    <location>
        <begin position="225"/>
        <end position="277"/>
    </location>
</feature>
<dbReference type="SMART" id="SM00388">
    <property type="entry name" value="HisKA"/>
    <property type="match status" value="1"/>
</dbReference>
<feature type="domain" description="Histidine kinase" evidence="16">
    <location>
        <begin position="285"/>
        <end position="481"/>
    </location>
</feature>
<gene>
    <name evidence="18" type="ORF">SAMN05216548_101518</name>
</gene>
<name>A0A1H9ASR0_9HYPH</name>
<sequence>MPLTGEFATRLRTHSRELREKLGRAVAHPRVSRTVRQMRVLRRTWGGLFEHLPKGLYPRTILIVVLPIVILQSVVAYVFIERQLQNVTEKLSDAVTRDIAAIIEVIETYPQDERFSQVEQLSGDALGLSISVLPPEPLPAPAPKPFFSILDSTLSDKIRERINRPFWIDTVGNSDMVEIRISLKDHVLRIFAPRSRTLPSNQHIFIVWMVGTSLVLIAIALLFLRNQIKPILVLAEAAENFGKGRPVRSFRPRGAREVRQASQAFLDMRERIERQIEQRTTMLSGVSHDLRTILTRLTLGLAMLDETPETDALRGDVVEMRHMLEDYLAFAKGDAGEASEGVDVPALLEDLAENARRSGDRVSVSFEGAPQVLVRATPFRRCLANLIGNAGKYADTVEVRGRHLDGWLTITIDDDGPGIPEEELETVFRPFYRLDRARNVDAGGTGLGLAIARDIARSHGGDIALGESSLGGLSAVLRIPA</sequence>
<evidence type="ECO:0000256" key="12">
    <source>
        <dbReference type="ARBA" id="ARBA00022989"/>
    </source>
</evidence>
<dbReference type="CDD" id="cd00082">
    <property type="entry name" value="HisKA"/>
    <property type="match status" value="1"/>
</dbReference>
<dbReference type="InterPro" id="IPR036890">
    <property type="entry name" value="HATPase_C_sf"/>
</dbReference>
<dbReference type="PANTHER" id="PTHR44936">
    <property type="entry name" value="SENSOR PROTEIN CREC"/>
    <property type="match status" value="1"/>
</dbReference>
<keyword evidence="6" id="KW-0597">Phosphoprotein</keyword>
<evidence type="ECO:0000256" key="1">
    <source>
        <dbReference type="ARBA" id="ARBA00000085"/>
    </source>
</evidence>
<dbReference type="AlphaFoldDB" id="A0A1H9ASR0"/>
<reference evidence="18 19" key="1">
    <citation type="submission" date="2016-10" db="EMBL/GenBank/DDBJ databases">
        <authorList>
            <person name="de Groot N.N."/>
        </authorList>
    </citation>
    <scope>NUCLEOTIDE SEQUENCE [LARGE SCALE GENOMIC DNA]</scope>
    <source>
        <strain evidence="18 19">A52C2</strain>
    </source>
</reference>
<dbReference type="InterPro" id="IPR005467">
    <property type="entry name" value="His_kinase_dom"/>
</dbReference>
<evidence type="ECO:0000256" key="11">
    <source>
        <dbReference type="ARBA" id="ARBA00022840"/>
    </source>
</evidence>
<evidence type="ECO:0000256" key="8">
    <source>
        <dbReference type="ARBA" id="ARBA00022692"/>
    </source>
</evidence>
<keyword evidence="12 15" id="KW-1133">Transmembrane helix</keyword>
<evidence type="ECO:0000256" key="2">
    <source>
        <dbReference type="ARBA" id="ARBA00004429"/>
    </source>
</evidence>
<protein>
    <recommendedName>
        <fullName evidence="3">histidine kinase</fullName>
        <ecNumber evidence="3">2.7.13.3</ecNumber>
    </recommendedName>
</protein>
<dbReference type="Pfam" id="PF00672">
    <property type="entry name" value="HAMP"/>
    <property type="match status" value="1"/>
</dbReference>
<keyword evidence="7" id="KW-0808">Transferase</keyword>
<keyword evidence="10 18" id="KW-0418">Kinase</keyword>
<dbReference type="STRING" id="1855383.SAMN05216548_101518"/>
<evidence type="ECO:0000259" key="17">
    <source>
        <dbReference type="PROSITE" id="PS50885"/>
    </source>
</evidence>
<keyword evidence="11" id="KW-0067">ATP-binding</keyword>
<keyword evidence="8 15" id="KW-0812">Transmembrane</keyword>
<evidence type="ECO:0000256" key="3">
    <source>
        <dbReference type="ARBA" id="ARBA00012438"/>
    </source>
</evidence>
<evidence type="ECO:0000256" key="15">
    <source>
        <dbReference type="SAM" id="Phobius"/>
    </source>
</evidence>
<keyword evidence="4" id="KW-1003">Cell membrane</keyword>
<dbReference type="InterPro" id="IPR036097">
    <property type="entry name" value="HisK_dim/P_sf"/>
</dbReference>
<evidence type="ECO:0000256" key="13">
    <source>
        <dbReference type="ARBA" id="ARBA00023012"/>
    </source>
</evidence>
<dbReference type="SMART" id="SM00304">
    <property type="entry name" value="HAMP"/>
    <property type="match status" value="1"/>
</dbReference>
<dbReference type="Gene3D" id="3.30.565.10">
    <property type="entry name" value="Histidine kinase-like ATPase, C-terminal domain"/>
    <property type="match status" value="1"/>
</dbReference>
<dbReference type="SUPFAM" id="SSF47384">
    <property type="entry name" value="Homodimeric domain of signal transducing histidine kinase"/>
    <property type="match status" value="1"/>
</dbReference>
<dbReference type="InterPro" id="IPR050980">
    <property type="entry name" value="2C_sensor_his_kinase"/>
</dbReference>
<dbReference type="GO" id="GO:0005886">
    <property type="term" value="C:plasma membrane"/>
    <property type="evidence" value="ECO:0007669"/>
    <property type="project" value="UniProtKB-SubCell"/>
</dbReference>
<dbReference type="PROSITE" id="PS50109">
    <property type="entry name" value="HIS_KIN"/>
    <property type="match status" value="1"/>
</dbReference>
<keyword evidence="5" id="KW-0997">Cell inner membrane</keyword>
<dbReference type="Pfam" id="PF02518">
    <property type="entry name" value="HATPase_c"/>
    <property type="match status" value="1"/>
</dbReference>
<dbReference type="EMBL" id="FOFG01000001">
    <property type="protein sequence ID" value="SEP79804.1"/>
    <property type="molecule type" value="Genomic_DNA"/>
</dbReference>
<feature type="transmembrane region" description="Helical" evidence="15">
    <location>
        <begin position="61"/>
        <end position="80"/>
    </location>
</feature>
<keyword evidence="14 15" id="KW-0472">Membrane</keyword>
<comment type="catalytic activity">
    <reaction evidence="1">
        <text>ATP + protein L-histidine = ADP + protein N-phospho-L-histidine.</text>
        <dbReference type="EC" id="2.7.13.3"/>
    </reaction>
</comment>
<feature type="transmembrane region" description="Helical" evidence="15">
    <location>
        <begin position="204"/>
        <end position="224"/>
    </location>
</feature>
<dbReference type="PANTHER" id="PTHR44936:SF5">
    <property type="entry name" value="SENSOR HISTIDINE KINASE ENVZ"/>
    <property type="match status" value="1"/>
</dbReference>
<dbReference type="SUPFAM" id="SSF55874">
    <property type="entry name" value="ATPase domain of HSP90 chaperone/DNA topoisomerase II/histidine kinase"/>
    <property type="match status" value="1"/>
</dbReference>
<evidence type="ECO:0000256" key="10">
    <source>
        <dbReference type="ARBA" id="ARBA00022777"/>
    </source>
</evidence>